<dbReference type="RefSeq" id="WP_095607498.1">
    <property type="nucleotide sequence ID" value="NZ_NSKE01000012.1"/>
</dbReference>
<dbReference type="Proteomes" id="UP000218831">
    <property type="component" value="Unassembled WGS sequence"/>
</dbReference>
<name>A0A2A2G7K5_9BACT</name>
<dbReference type="InterPro" id="IPR039523">
    <property type="entry name" value="RimK-rel_E_lig_ATP-grasp"/>
</dbReference>
<evidence type="ECO:0000313" key="3">
    <source>
        <dbReference type="Proteomes" id="UP000218831"/>
    </source>
</evidence>
<dbReference type="EMBL" id="NSKE01000012">
    <property type="protein sequence ID" value="PAU92842.1"/>
    <property type="molecule type" value="Genomic_DNA"/>
</dbReference>
<proteinExistence type="predicted"/>
<protein>
    <recommendedName>
        <fullName evidence="1">Alpha-L-glutamate ligase-related protein ATP-grasp domain-containing protein</fullName>
    </recommendedName>
</protein>
<dbReference type="SUPFAM" id="SSF56059">
    <property type="entry name" value="Glutathione synthetase ATP-binding domain-like"/>
    <property type="match status" value="1"/>
</dbReference>
<sequence length="366" mass="42519">MRKEIYSKSTKILYRLRLMLERVDHSWKKYVATKMSRDAANNLRKQVVAHTGKTVVDKKMRSEIKAYCAEVLGDASYWPWLAYYAELRGEFKKGWMPDDYYRFKFLPKMNPEKYMRFSEAKAIDHKLFNGAVVDPFFTRTNGQYYHKDGTVLKQEELDQILQEVNDEIIIKPDSGRGGQGIIFTHPDELHFEKLPKSTDLIFQPVVQQHPELQKLYPHSVNTLRVLTLLDDEGTIQVKFIIIRFGREGSRVDNASRGGGWVFVNIDGTVHPTAFDSIGLEIGKRHPDTGMLYSDLKLPFLPAIISLCKSVHHSFPYTRVIGWDIFVNEQEEPKIIEWNANNPFFDIIEARFGPFFSEYVLGDDNKR</sequence>
<accession>A0A2A2G7K5</accession>
<organism evidence="2 3">
    <name type="scientific">Fodinibius salipaludis</name>
    <dbReference type="NCBI Taxonomy" id="2032627"/>
    <lineage>
        <taxon>Bacteria</taxon>
        <taxon>Pseudomonadati</taxon>
        <taxon>Balneolota</taxon>
        <taxon>Balneolia</taxon>
        <taxon>Balneolales</taxon>
        <taxon>Balneolaceae</taxon>
        <taxon>Fodinibius</taxon>
    </lineage>
</organism>
<evidence type="ECO:0000313" key="2">
    <source>
        <dbReference type="EMBL" id="PAU92842.1"/>
    </source>
</evidence>
<dbReference type="AlphaFoldDB" id="A0A2A2G7K5"/>
<reference evidence="2 3" key="1">
    <citation type="submission" date="2017-08" db="EMBL/GenBank/DDBJ databases">
        <title>Aliifodinibius alkalisoli sp. nov., isolated from saline alkaline soil.</title>
        <authorList>
            <person name="Liu D."/>
            <person name="Zhang G."/>
        </authorList>
    </citation>
    <scope>NUCLEOTIDE SEQUENCE [LARGE SCALE GENOMIC DNA]</scope>
    <source>
        <strain evidence="2 3">WN023</strain>
    </source>
</reference>
<dbReference type="Pfam" id="PF14397">
    <property type="entry name" value="ATPgrasp_ST"/>
    <property type="match status" value="1"/>
</dbReference>
<feature type="domain" description="Alpha-L-glutamate ligase-related protein ATP-grasp" evidence="1">
    <location>
        <begin position="198"/>
        <end position="342"/>
    </location>
</feature>
<evidence type="ECO:0000259" key="1">
    <source>
        <dbReference type="Pfam" id="PF14397"/>
    </source>
</evidence>
<dbReference type="OrthoDB" id="6315394at2"/>
<gene>
    <name evidence="2" type="ORF">CK503_14230</name>
</gene>
<comment type="caution">
    <text evidence="2">The sequence shown here is derived from an EMBL/GenBank/DDBJ whole genome shotgun (WGS) entry which is preliminary data.</text>
</comment>
<keyword evidence="3" id="KW-1185">Reference proteome</keyword>